<comment type="caution">
    <text evidence="1">The sequence shown here is derived from an EMBL/GenBank/DDBJ whole genome shotgun (WGS) entry which is preliminary data.</text>
</comment>
<dbReference type="EMBL" id="VSSQ01097175">
    <property type="protein sequence ID" value="MPN40631.1"/>
    <property type="molecule type" value="Genomic_DNA"/>
</dbReference>
<proteinExistence type="predicted"/>
<organism evidence="1">
    <name type="scientific">bioreactor metagenome</name>
    <dbReference type="NCBI Taxonomy" id="1076179"/>
    <lineage>
        <taxon>unclassified sequences</taxon>
        <taxon>metagenomes</taxon>
        <taxon>ecological metagenomes</taxon>
    </lineage>
</organism>
<name>A0A645HNK6_9ZZZZ</name>
<evidence type="ECO:0000313" key="1">
    <source>
        <dbReference type="EMBL" id="MPN40631.1"/>
    </source>
</evidence>
<protein>
    <submittedName>
        <fullName evidence="1">Uncharacterized protein</fullName>
    </submittedName>
</protein>
<accession>A0A645HNK6</accession>
<dbReference type="AlphaFoldDB" id="A0A645HNK6"/>
<gene>
    <name evidence="1" type="ORF">SDC9_188169</name>
</gene>
<sequence>MNHAILAARITGFPVHHAITLPIDFLEHFLITGVVPIGHQVTGGLPPANVAGRDGPGGAGQFTAACQKLLVNRGAENGELLTPLLDAREFLAGHRAGEEEILRLLAQAADHILLRSIIVITRGDRMPINIQPGEELEHPLNLFNVCLPVNSGVGGYLVAQHFGHLDGFHAFLKDTLPFDN</sequence>
<reference evidence="1" key="1">
    <citation type="submission" date="2019-08" db="EMBL/GenBank/DDBJ databases">
        <authorList>
            <person name="Kucharzyk K."/>
            <person name="Murdoch R.W."/>
            <person name="Higgins S."/>
            <person name="Loffler F."/>
        </authorList>
    </citation>
    <scope>NUCLEOTIDE SEQUENCE</scope>
</reference>